<dbReference type="AlphaFoldDB" id="A0A4Q9PP76"/>
<dbReference type="EMBL" id="ML145156">
    <property type="protein sequence ID" value="TBU56142.1"/>
    <property type="molecule type" value="Genomic_DNA"/>
</dbReference>
<sequence length="82" mass="9675">MKEMSSLARSLCSHFDICFSSPPSTIHFPRYCSRTRSPRLPGLQSLHRCYPFHPVHVDHTSDPPRFVYYLSNDRRRWDPALL</sequence>
<reference evidence="1 2" key="1">
    <citation type="submission" date="2019-01" db="EMBL/GenBank/DDBJ databases">
        <title>Draft genome sequences of three monokaryotic isolates of the white-rot basidiomycete fungus Dichomitus squalens.</title>
        <authorList>
            <consortium name="DOE Joint Genome Institute"/>
            <person name="Lopez S.C."/>
            <person name="Andreopoulos B."/>
            <person name="Pangilinan J."/>
            <person name="Lipzen A."/>
            <person name="Riley R."/>
            <person name="Ahrendt S."/>
            <person name="Ng V."/>
            <person name="Barry K."/>
            <person name="Daum C."/>
            <person name="Grigoriev I.V."/>
            <person name="Hilden K.S."/>
            <person name="Makela M.R."/>
            <person name="de Vries R.P."/>
        </authorList>
    </citation>
    <scope>NUCLEOTIDE SEQUENCE [LARGE SCALE GENOMIC DNA]</scope>
    <source>
        <strain evidence="1 2">CBS 464.89</strain>
    </source>
</reference>
<name>A0A4Q9PP76_9APHY</name>
<dbReference type="Proteomes" id="UP000292082">
    <property type="component" value="Unassembled WGS sequence"/>
</dbReference>
<accession>A0A4Q9PP76</accession>
<keyword evidence="2" id="KW-1185">Reference proteome</keyword>
<protein>
    <submittedName>
        <fullName evidence="1">Uncharacterized protein</fullName>
    </submittedName>
</protein>
<evidence type="ECO:0000313" key="1">
    <source>
        <dbReference type="EMBL" id="TBU56142.1"/>
    </source>
</evidence>
<evidence type="ECO:0000313" key="2">
    <source>
        <dbReference type="Proteomes" id="UP000292082"/>
    </source>
</evidence>
<gene>
    <name evidence="1" type="ORF">BD310DRAFT_637356</name>
</gene>
<proteinExistence type="predicted"/>
<organism evidence="1 2">
    <name type="scientific">Dichomitus squalens</name>
    <dbReference type="NCBI Taxonomy" id="114155"/>
    <lineage>
        <taxon>Eukaryota</taxon>
        <taxon>Fungi</taxon>
        <taxon>Dikarya</taxon>
        <taxon>Basidiomycota</taxon>
        <taxon>Agaricomycotina</taxon>
        <taxon>Agaricomycetes</taxon>
        <taxon>Polyporales</taxon>
        <taxon>Polyporaceae</taxon>
        <taxon>Dichomitus</taxon>
    </lineage>
</organism>